<feature type="region of interest" description="Disordered" evidence="8">
    <location>
        <begin position="94"/>
        <end position="126"/>
    </location>
</feature>
<evidence type="ECO:0000256" key="1">
    <source>
        <dbReference type="ARBA" id="ARBA00004123"/>
    </source>
</evidence>
<dbReference type="Pfam" id="PF04082">
    <property type="entry name" value="Fungal_trans"/>
    <property type="match status" value="1"/>
</dbReference>
<sequence>MRSGSRVGPPPTEQTAGVACERCRKRKIKCDRHIPCSKCTRAKVDCSFPGGGERSRPASRKHVQALETQIKSLESYIEKLASSDEATRSRILAERASVAPHKPASPTEDSIGGRAPSSTSTPESGSLVLARMREGRMYRFSARRAAQFYGGTSLSQLHSSGQAVPVTGHYAVTSRSTQGHAAPSVPAAIDPLPFPFHAKDAICRQLMAAFFQNIYHHNMHIYREYFLRDYAASGGPYYSDALMFSICAASALISEDHEIRKLSPVFARHAGTIVFNSLEMPDLTTLQSLITLGHLEVGQGRSSKGWLYCGMAFRLAHEMGLHLDPTNWCSSKAESSLDREILRRVYWAVFVADKQLSLYFGRPPALYPQEADVRNTIRIPYPPEWESLLDEYISKGTSATAFEDGIRMIRCFVHHVELAKIFHTLIVDVFENRTRRSDAAAAAAAAHRVHTDLERWHSLLPKSLHWNQWTLEQVPHYVLNLHMLFYTCMIILHRPPRHHLDDEAVARSEGVEVCYQSLAAILRLLKSYQRYYRLEIMPLALVQTLSAAAEVIMLKRYLEKSSWKDKDISKPTAQILEAMEVIQDVYPCIRDIRQSIIANQEAEDSTPLANVQEPGPIELDLMDFLHAGAGPFPSWLQDDSPGSDNSDLGFLVTDDLVGEPQSFDPIVNPASSRSWGWHPSYAADVDR</sequence>
<comment type="subcellular location">
    <subcellularLocation>
        <location evidence="1">Nucleus</location>
    </subcellularLocation>
</comment>
<dbReference type="Proteomes" id="UP001175261">
    <property type="component" value="Unassembled WGS sequence"/>
</dbReference>
<dbReference type="GO" id="GO:0000981">
    <property type="term" value="F:DNA-binding transcription factor activity, RNA polymerase II-specific"/>
    <property type="evidence" value="ECO:0007669"/>
    <property type="project" value="InterPro"/>
</dbReference>
<dbReference type="Gene3D" id="4.10.240.10">
    <property type="entry name" value="Zn(2)-C6 fungal-type DNA-binding domain"/>
    <property type="match status" value="1"/>
</dbReference>
<evidence type="ECO:0000256" key="8">
    <source>
        <dbReference type="SAM" id="MobiDB-lite"/>
    </source>
</evidence>
<keyword evidence="6" id="KW-0804">Transcription</keyword>
<protein>
    <recommendedName>
        <fullName evidence="9">Zn(2)-C6 fungal-type domain-containing protein</fullName>
    </recommendedName>
</protein>
<dbReference type="CDD" id="cd00067">
    <property type="entry name" value="GAL4"/>
    <property type="match status" value="1"/>
</dbReference>
<keyword evidence="2" id="KW-0479">Metal-binding</keyword>
<evidence type="ECO:0000313" key="10">
    <source>
        <dbReference type="EMBL" id="KAK0384674.1"/>
    </source>
</evidence>
<proteinExistence type="predicted"/>
<dbReference type="PANTHER" id="PTHR31313:SF81">
    <property type="entry name" value="TY1 ENHANCER ACTIVATOR"/>
    <property type="match status" value="1"/>
</dbReference>
<evidence type="ECO:0000256" key="3">
    <source>
        <dbReference type="ARBA" id="ARBA00022833"/>
    </source>
</evidence>
<dbReference type="GO" id="GO:0008270">
    <property type="term" value="F:zinc ion binding"/>
    <property type="evidence" value="ECO:0007669"/>
    <property type="project" value="InterPro"/>
</dbReference>
<dbReference type="SUPFAM" id="SSF57701">
    <property type="entry name" value="Zn2/Cys6 DNA-binding domain"/>
    <property type="match status" value="1"/>
</dbReference>
<gene>
    <name evidence="10" type="ORF">NLU13_8760</name>
</gene>
<keyword evidence="4" id="KW-0805">Transcription regulation</keyword>
<keyword evidence="7" id="KW-0539">Nucleus</keyword>
<dbReference type="InterPro" id="IPR001138">
    <property type="entry name" value="Zn2Cys6_DnaBD"/>
</dbReference>
<evidence type="ECO:0000256" key="2">
    <source>
        <dbReference type="ARBA" id="ARBA00022723"/>
    </source>
</evidence>
<comment type="caution">
    <text evidence="10">The sequence shown here is derived from an EMBL/GenBank/DDBJ whole genome shotgun (WGS) entry which is preliminary data.</text>
</comment>
<dbReference type="Pfam" id="PF00172">
    <property type="entry name" value="Zn_clus"/>
    <property type="match status" value="1"/>
</dbReference>
<evidence type="ECO:0000256" key="7">
    <source>
        <dbReference type="ARBA" id="ARBA00023242"/>
    </source>
</evidence>
<evidence type="ECO:0000256" key="6">
    <source>
        <dbReference type="ARBA" id="ARBA00023163"/>
    </source>
</evidence>
<dbReference type="GO" id="GO:0003677">
    <property type="term" value="F:DNA binding"/>
    <property type="evidence" value="ECO:0007669"/>
    <property type="project" value="UniProtKB-KW"/>
</dbReference>
<keyword evidence="11" id="KW-1185">Reference proteome</keyword>
<dbReference type="InterPro" id="IPR036864">
    <property type="entry name" value="Zn2-C6_fun-type_DNA-bd_sf"/>
</dbReference>
<dbReference type="GO" id="GO:0005634">
    <property type="term" value="C:nucleus"/>
    <property type="evidence" value="ECO:0007669"/>
    <property type="project" value="UniProtKB-SubCell"/>
</dbReference>
<dbReference type="AlphaFoldDB" id="A0AA39GCZ9"/>
<dbReference type="InterPro" id="IPR051615">
    <property type="entry name" value="Transcr_Regulatory_Elem"/>
</dbReference>
<dbReference type="InterPro" id="IPR007219">
    <property type="entry name" value="XnlR_reg_dom"/>
</dbReference>
<dbReference type="EMBL" id="JAPDFR010000008">
    <property type="protein sequence ID" value="KAK0384674.1"/>
    <property type="molecule type" value="Genomic_DNA"/>
</dbReference>
<feature type="domain" description="Zn(2)-C6 fungal-type" evidence="9">
    <location>
        <begin position="19"/>
        <end position="48"/>
    </location>
</feature>
<keyword evidence="3" id="KW-0862">Zinc</keyword>
<dbReference type="SMART" id="SM00066">
    <property type="entry name" value="GAL4"/>
    <property type="match status" value="1"/>
</dbReference>
<accession>A0AA39GCZ9</accession>
<dbReference type="PROSITE" id="PS00463">
    <property type="entry name" value="ZN2_CY6_FUNGAL_1"/>
    <property type="match status" value="1"/>
</dbReference>
<feature type="region of interest" description="Disordered" evidence="8">
    <location>
        <begin position="662"/>
        <end position="687"/>
    </location>
</feature>
<evidence type="ECO:0000259" key="9">
    <source>
        <dbReference type="PROSITE" id="PS50048"/>
    </source>
</evidence>
<evidence type="ECO:0000313" key="11">
    <source>
        <dbReference type="Proteomes" id="UP001175261"/>
    </source>
</evidence>
<reference evidence="10" key="1">
    <citation type="submission" date="2022-10" db="EMBL/GenBank/DDBJ databases">
        <title>Determination and structural analysis of whole genome sequence of Sarocladium strictum F4-1.</title>
        <authorList>
            <person name="Hu L."/>
            <person name="Jiang Y."/>
        </authorList>
    </citation>
    <scope>NUCLEOTIDE SEQUENCE</scope>
    <source>
        <strain evidence="10">F4-1</strain>
    </source>
</reference>
<dbReference type="PROSITE" id="PS50048">
    <property type="entry name" value="ZN2_CY6_FUNGAL_2"/>
    <property type="match status" value="1"/>
</dbReference>
<dbReference type="PANTHER" id="PTHR31313">
    <property type="entry name" value="TY1 ENHANCER ACTIVATOR"/>
    <property type="match status" value="1"/>
</dbReference>
<organism evidence="10 11">
    <name type="scientific">Sarocladium strictum</name>
    <name type="common">Black bundle disease fungus</name>
    <name type="synonym">Acremonium strictum</name>
    <dbReference type="NCBI Taxonomy" id="5046"/>
    <lineage>
        <taxon>Eukaryota</taxon>
        <taxon>Fungi</taxon>
        <taxon>Dikarya</taxon>
        <taxon>Ascomycota</taxon>
        <taxon>Pezizomycotina</taxon>
        <taxon>Sordariomycetes</taxon>
        <taxon>Hypocreomycetidae</taxon>
        <taxon>Hypocreales</taxon>
        <taxon>Sarocladiaceae</taxon>
        <taxon>Sarocladium</taxon>
    </lineage>
</organism>
<name>A0AA39GCZ9_SARSR</name>
<dbReference type="GO" id="GO:0006351">
    <property type="term" value="P:DNA-templated transcription"/>
    <property type="evidence" value="ECO:0007669"/>
    <property type="project" value="InterPro"/>
</dbReference>
<evidence type="ECO:0000256" key="5">
    <source>
        <dbReference type="ARBA" id="ARBA00023125"/>
    </source>
</evidence>
<evidence type="ECO:0000256" key="4">
    <source>
        <dbReference type="ARBA" id="ARBA00023015"/>
    </source>
</evidence>
<dbReference type="SMART" id="SM00906">
    <property type="entry name" value="Fungal_trans"/>
    <property type="match status" value="1"/>
</dbReference>
<keyword evidence="5" id="KW-0238">DNA-binding</keyword>
<dbReference type="CDD" id="cd12148">
    <property type="entry name" value="fungal_TF_MHR"/>
    <property type="match status" value="1"/>
</dbReference>